<organism evidence="1 2">
    <name type="scientific">Streptomyces lydicus</name>
    <dbReference type="NCBI Taxonomy" id="47763"/>
    <lineage>
        <taxon>Bacteria</taxon>
        <taxon>Bacillati</taxon>
        <taxon>Actinomycetota</taxon>
        <taxon>Actinomycetes</taxon>
        <taxon>Kitasatosporales</taxon>
        <taxon>Streptomycetaceae</taxon>
        <taxon>Streptomyces</taxon>
    </lineage>
</organism>
<dbReference type="RefSeq" id="WP_127149106.1">
    <property type="nucleotide sequence ID" value="NZ_CP029042.1"/>
</dbReference>
<reference evidence="1 2" key="1">
    <citation type="submission" date="2018-04" db="EMBL/GenBank/DDBJ databases">
        <title>Complete genome sequences of Streptomyces lydicus strain WYEC and characterization of antagonistic properties of biological control agents.</title>
        <authorList>
            <person name="Mariita R.M."/>
            <person name="Sello J.K."/>
        </authorList>
    </citation>
    <scope>NUCLEOTIDE SEQUENCE [LARGE SCALE GENOMIC DNA]</scope>
    <source>
        <strain evidence="1 2">WYEC 108</strain>
    </source>
</reference>
<sequence>MSEETPPTPEPEDAFVPIAHDLNSCGLRCRLVFSAPLDEDPRWWRQLIVSGVPVGFLQCEPDTDPATQAKDLAFHTQAAVLENLQAIENGRAWPHCRARHPHPMSLASDGAGQWPYWHCPKDRSCRWDVGDHQGNAG</sequence>
<protein>
    <submittedName>
        <fullName evidence="1">Uncharacterized protein</fullName>
    </submittedName>
</protein>
<accession>A0A3Q9K6B4</accession>
<dbReference type="AlphaFoldDB" id="A0A3Q9K6B4"/>
<proteinExistence type="predicted"/>
<evidence type="ECO:0000313" key="2">
    <source>
        <dbReference type="Proteomes" id="UP000275579"/>
    </source>
</evidence>
<dbReference type="EMBL" id="CP029042">
    <property type="protein sequence ID" value="AZS69876.1"/>
    <property type="molecule type" value="Genomic_DNA"/>
</dbReference>
<name>A0A3Q9K6B4_9ACTN</name>
<evidence type="ECO:0000313" key="1">
    <source>
        <dbReference type="EMBL" id="AZS69876.1"/>
    </source>
</evidence>
<gene>
    <name evidence="1" type="ORF">DDE74_01875</name>
</gene>
<dbReference type="Proteomes" id="UP000275579">
    <property type="component" value="Chromosome"/>
</dbReference>